<evidence type="ECO:0000256" key="1">
    <source>
        <dbReference type="ARBA" id="ARBA00001007"/>
    </source>
</evidence>
<evidence type="ECO:0000256" key="14">
    <source>
        <dbReference type="ARBA" id="ARBA00023209"/>
    </source>
</evidence>
<feature type="signal peptide" evidence="19">
    <location>
        <begin position="1"/>
        <end position="36"/>
    </location>
</feature>
<evidence type="ECO:0000256" key="15">
    <source>
        <dbReference type="ARBA" id="ARBA00023264"/>
    </source>
</evidence>
<keyword evidence="10" id="KW-0378">Hydrolase</keyword>
<keyword evidence="11" id="KW-1133">Transmembrane helix</keyword>
<protein>
    <recommendedName>
        <fullName evidence="6">CDP-diacylglycerol diphosphatase</fullName>
        <ecNumber evidence="6">3.6.1.26</ecNumber>
    </recommendedName>
    <alternativeName>
        <fullName evidence="16">CDP-diacylglycerol phosphatidylhydrolase</fullName>
    </alternativeName>
    <alternativeName>
        <fullName evidence="17">CDP-diglyceride hydrolase</fullName>
    </alternativeName>
</protein>
<sequence>MTDTHSHRFTRLLSTMAVTAAIVASTALSGGGVASAAPPTPGPTQQKCGQSTDDPNKDVRLYLWGKVRDTNPGQIGDNLDVVQPGPKYQPNPKHPKSYAIRNGGDHKGHDDDFLLLPTNRIKGIECPYLYGKTELNLWSTAWLQAGKYVAKNPIKPIAIGVNSAERRGQDQLHIHLAQVHPDTLADLKAITNPQTHLGSWTKNDVVLRVNPLKSAVPRHFRVVKYTGGLPNLFRVLNGQLPAGETMEQQSIAVVDAGQPNTYFVLNSNPKLGGAGTGLMDIIYGWGA</sequence>
<evidence type="ECO:0000256" key="12">
    <source>
        <dbReference type="ARBA" id="ARBA00023098"/>
    </source>
</evidence>
<evidence type="ECO:0000256" key="11">
    <source>
        <dbReference type="ARBA" id="ARBA00022989"/>
    </source>
</evidence>
<evidence type="ECO:0000256" key="8">
    <source>
        <dbReference type="ARBA" id="ARBA00022516"/>
    </source>
</evidence>
<reference evidence="20 21" key="1">
    <citation type="submission" date="2017-12" db="EMBL/GenBank/DDBJ databases">
        <title>Phylogenetic diversity of female urinary microbiome.</title>
        <authorList>
            <person name="Thomas-White K."/>
            <person name="Wolfe A.J."/>
        </authorList>
    </citation>
    <scope>NUCLEOTIDE SEQUENCE [LARGE SCALE GENOMIC DNA]</scope>
    <source>
        <strain evidence="20 21">UMB0777</strain>
    </source>
</reference>
<comment type="catalytic activity">
    <reaction evidence="1">
        <text>a CDP-1,2-diacyl-sn-glycerol + H2O = a 1,2-diacyl-sn-glycero-3-phosphate + CMP + 2 H(+)</text>
        <dbReference type="Rhea" id="RHEA:15221"/>
        <dbReference type="ChEBI" id="CHEBI:15377"/>
        <dbReference type="ChEBI" id="CHEBI:15378"/>
        <dbReference type="ChEBI" id="CHEBI:58332"/>
        <dbReference type="ChEBI" id="CHEBI:58608"/>
        <dbReference type="ChEBI" id="CHEBI:60377"/>
        <dbReference type="EC" id="3.6.1.26"/>
    </reaction>
</comment>
<dbReference type="EMBL" id="PKJC01000026">
    <property type="protein sequence ID" value="PKZ63348.1"/>
    <property type="molecule type" value="Genomic_DNA"/>
</dbReference>
<organism evidence="20 21">
    <name type="scientific">Gordonia terrae</name>
    <dbReference type="NCBI Taxonomy" id="2055"/>
    <lineage>
        <taxon>Bacteria</taxon>
        <taxon>Bacillati</taxon>
        <taxon>Actinomycetota</taxon>
        <taxon>Actinomycetes</taxon>
        <taxon>Mycobacteriales</taxon>
        <taxon>Gordoniaceae</taxon>
        <taxon>Gordonia</taxon>
    </lineage>
</organism>
<accession>A0A2I1R2J8</accession>
<keyword evidence="19" id="KW-0732">Signal</keyword>
<dbReference type="UniPathway" id="UPA00609">
    <property type="reaction ID" value="UER00664"/>
</dbReference>
<gene>
    <name evidence="20" type="ORF">CYJ73_22120</name>
</gene>
<comment type="similarity">
    <text evidence="5">Belongs to the Cdh family.</text>
</comment>
<feature type="compositionally biased region" description="Polar residues" evidence="18">
    <location>
        <begin position="43"/>
        <end position="53"/>
    </location>
</feature>
<dbReference type="Pfam" id="PF02611">
    <property type="entry name" value="CDH"/>
    <property type="match status" value="1"/>
</dbReference>
<dbReference type="Gene3D" id="3.30.428.30">
    <property type="entry name" value="HIT family - CDH-like"/>
    <property type="match status" value="1"/>
</dbReference>
<evidence type="ECO:0000313" key="20">
    <source>
        <dbReference type="EMBL" id="PKZ63348.1"/>
    </source>
</evidence>
<evidence type="ECO:0000256" key="16">
    <source>
        <dbReference type="ARBA" id="ARBA00032888"/>
    </source>
</evidence>
<keyword evidence="15" id="KW-1208">Phospholipid metabolism</keyword>
<name>A0A2I1R2J8_9ACTN</name>
<evidence type="ECO:0000313" key="21">
    <source>
        <dbReference type="Proteomes" id="UP000234662"/>
    </source>
</evidence>
<dbReference type="GO" id="GO:0008715">
    <property type="term" value="F:CDP-diacylglycerol diphosphatase activity"/>
    <property type="evidence" value="ECO:0007669"/>
    <property type="project" value="UniProtKB-EC"/>
</dbReference>
<proteinExistence type="inferred from homology"/>
<evidence type="ECO:0000256" key="18">
    <source>
        <dbReference type="SAM" id="MobiDB-lite"/>
    </source>
</evidence>
<feature type="region of interest" description="Disordered" evidence="18">
    <location>
        <begin position="30"/>
        <end position="56"/>
    </location>
</feature>
<comment type="pathway">
    <text evidence="4">Lipid metabolism.</text>
</comment>
<evidence type="ECO:0000256" key="13">
    <source>
        <dbReference type="ARBA" id="ARBA00023136"/>
    </source>
</evidence>
<feature type="chain" id="PRO_5014186551" description="CDP-diacylglycerol diphosphatase" evidence="19">
    <location>
        <begin position="37"/>
        <end position="287"/>
    </location>
</feature>
<comment type="subcellular location">
    <subcellularLocation>
        <location evidence="2">Cell membrane</location>
        <topology evidence="2">Single-pass membrane protein</topology>
    </subcellularLocation>
</comment>
<dbReference type="GO" id="GO:0046342">
    <property type="term" value="P:CDP-diacylglycerol catabolic process"/>
    <property type="evidence" value="ECO:0007669"/>
    <property type="project" value="UniProtKB-UniPathway"/>
</dbReference>
<dbReference type="SUPFAM" id="SSF54197">
    <property type="entry name" value="HIT-like"/>
    <property type="match status" value="1"/>
</dbReference>
<comment type="pathway">
    <text evidence="3">Phospholipid metabolism; CDP-diacylglycerol degradation; phosphatidate from CDP-diacylglycerol: step 1/1.</text>
</comment>
<evidence type="ECO:0000256" key="4">
    <source>
        <dbReference type="ARBA" id="ARBA00005189"/>
    </source>
</evidence>
<evidence type="ECO:0000256" key="7">
    <source>
        <dbReference type="ARBA" id="ARBA00022475"/>
    </source>
</evidence>
<evidence type="ECO:0000256" key="3">
    <source>
        <dbReference type="ARBA" id="ARBA00004927"/>
    </source>
</evidence>
<dbReference type="GO" id="GO:0008654">
    <property type="term" value="P:phospholipid biosynthetic process"/>
    <property type="evidence" value="ECO:0007669"/>
    <property type="project" value="UniProtKB-KW"/>
</dbReference>
<dbReference type="AlphaFoldDB" id="A0A2I1R2J8"/>
<keyword evidence="12" id="KW-0443">Lipid metabolism</keyword>
<evidence type="ECO:0000256" key="10">
    <source>
        <dbReference type="ARBA" id="ARBA00022801"/>
    </source>
</evidence>
<evidence type="ECO:0000256" key="19">
    <source>
        <dbReference type="SAM" id="SignalP"/>
    </source>
</evidence>
<evidence type="ECO:0000256" key="9">
    <source>
        <dbReference type="ARBA" id="ARBA00022692"/>
    </source>
</evidence>
<keyword evidence="7" id="KW-1003">Cell membrane</keyword>
<keyword evidence="13" id="KW-0472">Membrane</keyword>
<keyword evidence="9" id="KW-0812">Transmembrane</keyword>
<evidence type="ECO:0000256" key="17">
    <source>
        <dbReference type="ARBA" id="ARBA00032892"/>
    </source>
</evidence>
<keyword evidence="14" id="KW-0594">Phospholipid biosynthesis</keyword>
<comment type="caution">
    <text evidence="20">The sequence shown here is derived from an EMBL/GenBank/DDBJ whole genome shotgun (WGS) entry which is preliminary data.</text>
</comment>
<dbReference type="InterPro" id="IPR036265">
    <property type="entry name" value="HIT-like_sf"/>
</dbReference>
<dbReference type="EC" id="3.6.1.26" evidence="6"/>
<dbReference type="InterPro" id="IPR003763">
    <property type="entry name" value="CDP-diacylglyc_Pase"/>
</dbReference>
<evidence type="ECO:0000256" key="6">
    <source>
        <dbReference type="ARBA" id="ARBA00012375"/>
    </source>
</evidence>
<dbReference type="GO" id="GO:0005886">
    <property type="term" value="C:plasma membrane"/>
    <property type="evidence" value="ECO:0007669"/>
    <property type="project" value="UniProtKB-SubCell"/>
</dbReference>
<evidence type="ECO:0000256" key="5">
    <source>
        <dbReference type="ARBA" id="ARBA00006435"/>
    </source>
</evidence>
<dbReference type="Proteomes" id="UP000234662">
    <property type="component" value="Unassembled WGS sequence"/>
</dbReference>
<keyword evidence="8" id="KW-0444">Lipid biosynthesis</keyword>
<evidence type="ECO:0000256" key="2">
    <source>
        <dbReference type="ARBA" id="ARBA00004162"/>
    </source>
</evidence>
<feature type="region of interest" description="Disordered" evidence="18">
    <location>
        <begin position="74"/>
        <end position="94"/>
    </location>
</feature>